<keyword evidence="5 7" id="KW-0508">mRNA splicing</keyword>
<comment type="caution">
    <text evidence="12">The sequence shown here is derived from an EMBL/GenBank/DDBJ whole genome shotgun (WGS) entry which is preliminary data.</text>
</comment>
<keyword evidence="6 7" id="KW-0539">Nucleus</keyword>
<sequence length="876" mass="100913">MDEDQERERSAMENDIGKRKGKRRQTKDDALYDIFADTDSDSEGCSHKSKRRKDSINLTKPLKFVSKGNVMPGQEIVQHSKDKDDKDNKDDSSMKADEEEVNDTSVDLFPTALRKQFKERVLRGRVDMDKSKLNKKSSQVRSRSIEAKDEGNVSIFEKHMKGIGLKLLEKMGYTGGGLGKNAQGIVAPIEAKLRPKNMGMGYNEYKETVNLTRCVTESQPKEKTWSKQGQSKKKKKDYVTAEELLVKKQEQGLNVVQKVIDMRGPQVRVLTDFENLNAEEKSQEDDVPMPALQHNVRLVLDSAELDIKKLDQDLRQERETAVTLQKEKETLKCDAMRRKKQPHSIEEIVAVVGRLCHERQTGTLTLDSLANSFRSLQKQFPDEYKLISSSTITCSFAWPLFFREFQGWDPLKDPEKHLHVVSVWKDLLQGDGILDSRYTQLFMEVVFPVVKISCTNTWQASEPEPLLKFLEFWGKLMPHQALQTILDNIVMPKLSAAVDSWDPVREHTAIHTWVHPWLPLLGKKLDTLYLAIRNRLERVLHVWHPSDASAYATLSPWKRVFDAGSWEQLMVRSIIPKLKAVMRGFQVNPADQKLDQFYWVMTWVGVIPVHLMLDIMDVFFNKWLEVLYQWLCLKPNFEEVTSWFMGWKDLIPAELSSNEHIRARLYAGLDMMNQAAEGLDVVHPGVRENIRYLKTREHRQFQAVTKFQHDDLSLKEVVEYYAEVNNLLFKPKPGRLRDGYQVYGFGNISIIMDSLNHKVFAQIEDRWSLLCVDFFWHALIIRLVRVYLLLICAVVLVNCLLLCALYISFTLKGVAEKIKHFLGTTLDLYFNMRSDGSIAVSNPNRLTALTSNTPEKLLPATRSTCKRAPTRQESHA</sequence>
<dbReference type="Pfam" id="PF12457">
    <property type="entry name" value="TIP_N"/>
    <property type="match status" value="1"/>
</dbReference>
<dbReference type="GO" id="GO:0000390">
    <property type="term" value="P:spliceosomal complex disassembly"/>
    <property type="evidence" value="ECO:0007669"/>
    <property type="project" value="InterPro"/>
</dbReference>
<comment type="similarity">
    <text evidence="2 7">Belongs to the TFP11/STIP family.</text>
</comment>
<dbReference type="PANTHER" id="PTHR23329">
    <property type="entry name" value="TUFTELIN-INTERACTING PROTEIN 11-RELATED"/>
    <property type="match status" value="1"/>
</dbReference>
<evidence type="ECO:0000256" key="6">
    <source>
        <dbReference type="ARBA" id="ARBA00023242"/>
    </source>
</evidence>
<dbReference type="EMBL" id="JAUHHV010000009">
    <property type="protein sequence ID" value="KAK1412432.1"/>
    <property type="molecule type" value="Genomic_DNA"/>
</dbReference>
<dbReference type="GO" id="GO:0071008">
    <property type="term" value="C:U2-type post-mRNA release spliceosomal complex"/>
    <property type="evidence" value="ECO:0007669"/>
    <property type="project" value="TreeGrafter"/>
</dbReference>
<keyword evidence="4 7" id="KW-0747">Spliceosome</keyword>
<evidence type="ECO:0000313" key="12">
    <source>
        <dbReference type="EMBL" id="KAK1412432.1"/>
    </source>
</evidence>
<name>A0AAD8JXM8_TARER</name>
<dbReference type="Pfam" id="PF01585">
    <property type="entry name" value="G-patch"/>
    <property type="match status" value="1"/>
</dbReference>
<feature type="coiled-coil region" evidence="8">
    <location>
        <begin position="300"/>
        <end position="334"/>
    </location>
</feature>
<dbReference type="InterPro" id="IPR022159">
    <property type="entry name" value="STIP/TFIP11_N"/>
</dbReference>
<evidence type="ECO:0000256" key="7">
    <source>
        <dbReference type="PIRNR" id="PIRNR017706"/>
    </source>
</evidence>
<feature type="region of interest" description="Disordered" evidence="9">
    <location>
        <begin position="1"/>
        <end position="103"/>
    </location>
</feature>
<keyword evidence="10" id="KW-0812">Transmembrane</keyword>
<evidence type="ECO:0000256" key="1">
    <source>
        <dbReference type="ARBA" id="ARBA00004123"/>
    </source>
</evidence>
<evidence type="ECO:0000256" key="5">
    <source>
        <dbReference type="ARBA" id="ARBA00023187"/>
    </source>
</evidence>
<dbReference type="Proteomes" id="UP001229421">
    <property type="component" value="Unassembled WGS sequence"/>
</dbReference>
<dbReference type="PIRSF" id="PIRSF017706">
    <property type="entry name" value="TFIP11"/>
    <property type="match status" value="1"/>
</dbReference>
<organism evidence="12 13">
    <name type="scientific">Tagetes erecta</name>
    <name type="common">African marigold</name>
    <dbReference type="NCBI Taxonomy" id="13708"/>
    <lineage>
        <taxon>Eukaryota</taxon>
        <taxon>Viridiplantae</taxon>
        <taxon>Streptophyta</taxon>
        <taxon>Embryophyta</taxon>
        <taxon>Tracheophyta</taxon>
        <taxon>Spermatophyta</taxon>
        <taxon>Magnoliopsida</taxon>
        <taxon>eudicotyledons</taxon>
        <taxon>Gunneridae</taxon>
        <taxon>Pentapetalae</taxon>
        <taxon>asterids</taxon>
        <taxon>campanulids</taxon>
        <taxon>Asterales</taxon>
        <taxon>Asteraceae</taxon>
        <taxon>Asteroideae</taxon>
        <taxon>Heliantheae alliance</taxon>
        <taxon>Tageteae</taxon>
        <taxon>Tagetes</taxon>
    </lineage>
</organism>
<comment type="subcellular location">
    <subcellularLocation>
        <location evidence="1 7">Nucleus</location>
    </subcellularLocation>
</comment>
<accession>A0AAD8JXM8</accession>
<keyword evidence="10" id="KW-1133">Transmembrane helix</keyword>
<dbReference type="InterPro" id="IPR045211">
    <property type="entry name" value="TFP11/STIP/Ntr1"/>
</dbReference>
<feature type="domain" description="G-patch" evidence="11">
    <location>
        <begin position="160"/>
        <end position="205"/>
    </location>
</feature>
<gene>
    <name evidence="12" type="ORF">QVD17_33678</name>
</gene>
<feature type="compositionally biased region" description="Basic and acidic residues" evidence="9">
    <location>
        <begin position="78"/>
        <end position="96"/>
    </location>
</feature>
<dbReference type="GO" id="GO:0003676">
    <property type="term" value="F:nucleic acid binding"/>
    <property type="evidence" value="ECO:0007669"/>
    <property type="project" value="InterPro"/>
</dbReference>
<dbReference type="InterPro" id="IPR022783">
    <property type="entry name" value="GCFC_dom"/>
</dbReference>
<feature type="transmembrane region" description="Helical" evidence="10">
    <location>
        <begin position="786"/>
        <end position="809"/>
    </location>
</feature>
<keyword evidence="10" id="KW-0472">Membrane</keyword>
<evidence type="ECO:0000313" key="13">
    <source>
        <dbReference type="Proteomes" id="UP001229421"/>
    </source>
</evidence>
<evidence type="ECO:0000256" key="3">
    <source>
        <dbReference type="ARBA" id="ARBA00022664"/>
    </source>
</evidence>
<proteinExistence type="inferred from homology"/>
<keyword evidence="13" id="KW-1185">Reference proteome</keyword>
<dbReference type="InterPro" id="IPR024933">
    <property type="entry name" value="TFP11"/>
</dbReference>
<evidence type="ECO:0000256" key="2">
    <source>
        <dbReference type="ARBA" id="ARBA00010900"/>
    </source>
</evidence>
<evidence type="ECO:0000259" key="11">
    <source>
        <dbReference type="PROSITE" id="PS50174"/>
    </source>
</evidence>
<keyword evidence="8" id="KW-0175">Coiled coil</keyword>
<evidence type="ECO:0000256" key="10">
    <source>
        <dbReference type="SAM" id="Phobius"/>
    </source>
</evidence>
<dbReference type="SMART" id="SM00443">
    <property type="entry name" value="G_patch"/>
    <property type="match status" value="1"/>
</dbReference>
<dbReference type="InterPro" id="IPR000467">
    <property type="entry name" value="G_patch_dom"/>
</dbReference>
<feature type="compositionally biased region" description="Basic and acidic residues" evidence="9">
    <location>
        <begin position="1"/>
        <end position="18"/>
    </location>
</feature>
<reference evidence="12" key="1">
    <citation type="journal article" date="2023" name="bioRxiv">
        <title>Improved chromosome-level genome assembly for marigold (Tagetes erecta).</title>
        <authorList>
            <person name="Jiang F."/>
            <person name="Yuan L."/>
            <person name="Wang S."/>
            <person name="Wang H."/>
            <person name="Xu D."/>
            <person name="Wang A."/>
            <person name="Fan W."/>
        </authorList>
    </citation>
    <scope>NUCLEOTIDE SEQUENCE</scope>
    <source>
        <strain evidence="12">WSJ</strain>
        <tissue evidence="12">Leaf</tissue>
    </source>
</reference>
<dbReference type="Pfam" id="PF07842">
    <property type="entry name" value="GCFC"/>
    <property type="match status" value="1"/>
</dbReference>
<protein>
    <recommendedName>
        <fullName evidence="11">G-patch domain-containing protein</fullName>
    </recommendedName>
</protein>
<keyword evidence="3 7" id="KW-0507">mRNA processing</keyword>
<evidence type="ECO:0000256" key="8">
    <source>
        <dbReference type="SAM" id="Coils"/>
    </source>
</evidence>
<evidence type="ECO:0000256" key="9">
    <source>
        <dbReference type="SAM" id="MobiDB-lite"/>
    </source>
</evidence>
<dbReference type="PANTHER" id="PTHR23329:SF1">
    <property type="entry name" value="TUFTELIN-INTERACTING PROTEIN 11"/>
    <property type="match status" value="1"/>
</dbReference>
<dbReference type="AlphaFoldDB" id="A0AAD8JXM8"/>
<dbReference type="PROSITE" id="PS50174">
    <property type="entry name" value="G_PATCH"/>
    <property type="match status" value="1"/>
</dbReference>
<evidence type="ECO:0000256" key="4">
    <source>
        <dbReference type="ARBA" id="ARBA00022728"/>
    </source>
</evidence>